<evidence type="ECO:0000313" key="2">
    <source>
        <dbReference type="EMBL" id="CAI9178655.1"/>
    </source>
</evidence>
<evidence type="ECO:0000256" key="1">
    <source>
        <dbReference type="SAM" id="MobiDB-lite"/>
    </source>
</evidence>
<name>A0ABN8ZYY7_RANTA</name>
<dbReference type="EMBL" id="OX459944">
    <property type="protein sequence ID" value="CAI9178655.1"/>
    <property type="molecule type" value="Genomic_DNA"/>
</dbReference>
<feature type="region of interest" description="Disordered" evidence="1">
    <location>
        <begin position="79"/>
        <end position="116"/>
    </location>
</feature>
<keyword evidence="3" id="KW-1185">Reference proteome</keyword>
<evidence type="ECO:0000313" key="3">
    <source>
        <dbReference type="Proteomes" id="UP001176941"/>
    </source>
</evidence>
<accession>A0ABN8ZYY7</accession>
<gene>
    <name evidence="2" type="ORF">MRATA1EN1_LOCUS27617</name>
</gene>
<protein>
    <submittedName>
        <fullName evidence="2">Uncharacterized protein</fullName>
    </submittedName>
</protein>
<sequence length="116" mass="12207">MGPGRPQPQALLPQRRAGGDTGGAERCWSPGSSRFSKLGTVAFQGTGRFPPAPPWCLLPEELPIPSKVKVKLPCLGWQEPGRSHPGSEPGGCWQSPNPTQKLLGVGGSLEGDKLLS</sequence>
<reference evidence="2" key="1">
    <citation type="submission" date="2023-04" db="EMBL/GenBank/DDBJ databases">
        <authorList>
            <consortium name="ELIXIR-Norway"/>
        </authorList>
    </citation>
    <scope>NUCLEOTIDE SEQUENCE [LARGE SCALE GENOMIC DNA]</scope>
</reference>
<proteinExistence type="predicted"/>
<organism evidence="2 3">
    <name type="scientific">Rangifer tarandus platyrhynchus</name>
    <name type="common">Svalbard reindeer</name>
    <dbReference type="NCBI Taxonomy" id="3082113"/>
    <lineage>
        <taxon>Eukaryota</taxon>
        <taxon>Metazoa</taxon>
        <taxon>Chordata</taxon>
        <taxon>Craniata</taxon>
        <taxon>Vertebrata</taxon>
        <taxon>Euteleostomi</taxon>
        <taxon>Mammalia</taxon>
        <taxon>Eutheria</taxon>
        <taxon>Laurasiatheria</taxon>
        <taxon>Artiodactyla</taxon>
        <taxon>Ruminantia</taxon>
        <taxon>Pecora</taxon>
        <taxon>Cervidae</taxon>
        <taxon>Odocoileinae</taxon>
        <taxon>Rangifer</taxon>
    </lineage>
</organism>
<dbReference type="Proteomes" id="UP001176941">
    <property type="component" value="Chromosome 8"/>
</dbReference>
<feature type="region of interest" description="Disordered" evidence="1">
    <location>
        <begin position="1"/>
        <end position="31"/>
    </location>
</feature>